<evidence type="ECO:0000313" key="5">
    <source>
        <dbReference type="Proteomes" id="UP001524460"/>
    </source>
</evidence>
<dbReference type="EMBL" id="JANEYT010000129">
    <property type="protein sequence ID" value="MCQ1061251.1"/>
    <property type="molecule type" value="Genomic_DNA"/>
</dbReference>
<dbReference type="PANTHER" id="PTHR43046">
    <property type="entry name" value="GDP-MANNOSE MANNOSYL HYDROLASE"/>
    <property type="match status" value="1"/>
</dbReference>
<sequence>MGKNAKEEGKVAFHYVARGLIRDGDYILLVRAIGDTMTFLPGGHIEFGESAPVALARELSEEASIEANVGAFIGAAENEWFLDGQLQAEINLIFDVETDLSHQETVVANEPHLEFFWVPCAEIEQWNLFPDSLRQLISHNQTPKQAFWGSGITLQSG</sequence>
<dbReference type="Pfam" id="PF00293">
    <property type="entry name" value="NUDIX"/>
    <property type="match status" value="1"/>
</dbReference>
<keyword evidence="5" id="KW-1185">Reference proteome</keyword>
<feature type="domain" description="Nudix hydrolase" evidence="3">
    <location>
        <begin position="12"/>
        <end position="143"/>
    </location>
</feature>
<gene>
    <name evidence="4" type="ORF">NHN17_24775</name>
</gene>
<name>A0ABT1N934_9GAMM</name>
<dbReference type="Gene3D" id="3.90.79.10">
    <property type="entry name" value="Nucleoside Triphosphate Pyrophosphohydrolase"/>
    <property type="match status" value="1"/>
</dbReference>
<dbReference type="InterPro" id="IPR015797">
    <property type="entry name" value="NUDIX_hydrolase-like_dom_sf"/>
</dbReference>
<reference evidence="4 5" key="1">
    <citation type="submission" date="2022-07" db="EMBL/GenBank/DDBJ databases">
        <title>Photobacterium pectinilyticum sp. nov., a marine bacterium isolated from surface seawater of Qingdao offshore.</title>
        <authorList>
            <person name="Wang X."/>
        </authorList>
    </citation>
    <scope>NUCLEOTIDE SEQUENCE [LARGE SCALE GENOMIC DNA]</scope>
    <source>
        <strain evidence="4 5">ZSDE20</strain>
    </source>
</reference>
<comment type="caution">
    <text evidence="4">The sequence shown here is derived from an EMBL/GenBank/DDBJ whole genome shotgun (WGS) entry which is preliminary data.</text>
</comment>
<evidence type="ECO:0000256" key="2">
    <source>
        <dbReference type="ARBA" id="ARBA00022801"/>
    </source>
</evidence>
<comment type="cofactor">
    <cofactor evidence="1">
        <name>Mg(2+)</name>
        <dbReference type="ChEBI" id="CHEBI:18420"/>
    </cofactor>
</comment>
<keyword evidence="2" id="KW-0378">Hydrolase</keyword>
<dbReference type="SUPFAM" id="SSF55811">
    <property type="entry name" value="Nudix"/>
    <property type="match status" value="1"/>
</dbReference>
<evidence type="ECO:0000259" key="3">
    <source>
        <dbReference type="PROSITE" id="PS51462"/>
    </source>
</evidence>
<accession>A0ABT1N934</accession>
<dbReference type="InterPro" id="IPR000086">
    <property type="entry name" value="NUDIX_hydrolase_dom"/>
</dbReference>
<organism evidence="4 5">
    <name type="scientific">Photobacterium pectinilyticum</name>
    <dbReference type="NCBI Taxonomy" id="2906793"/>
    <lineage>
        <taxon>Bacteria</taxon>
        <taxon>Pseudomonadati</taxon>
        <taxon>Pseudomonadota</taxon>
        <taxon>Gammaproteobacteria</taxon>
        <taxon>Vibrionales</taxon>
        <taxon>Vibrionaceae</taxon>
        <taxon>Photobacterium</taxon>
    </lineage>
</organism>
<dbReference type="PANTHER" id="PTHR43046:SF14">
    <property type="entry name" value="MUTT_NUDIX FAMILY PROTEIN"/>
    <property type="match status" value="1"/>
</dbReference>
<dbReference type="RefSeq" id="WP_255045364.1">
    <property type="nucleotide sequence ID" value="NZ_JANEYT010000129.1"/>
</dbReference>
<proteinExistence type="predicted"/>
<evidence type="ECO:0000256" key="1">
    <source>
        <dbReference type="ARBA" id="ARBA00001946"/>
    </source>
</evidence>
<evidence type="ECO:0000313" key="4">
    <source>
        <dbReference type="EMBL" id="MCQ1061251.1"/>
    </source>
</evidence>
<dbReference type="PROSITE" id="PS51462">
    <property type="entry name" value="NUDIX"/>
    <property type="match status" value="1"/>
</dbReference>
<dbReference type="Proteomes" id="UP001524460">
    <property type="component" value="Unassembled WGS sequence"/>
</dbReference>
<protein>
    <submittedName>
        <fullName evidence="4">NUDIX domain-containing protein</fullName>
    </submittedName>
</protein>